<protein>
    <recommendedName>
        <fullName evidence="4">HAT C-terminal dimerisation domain-containing protein</fullName>
    </recommendedName>
</protein>
<evidence type="ECO:0000256" key="1">
    <source>
        <dbReference type="SAM" id="MobiDB-lite"/>
    </source>
</evidence>
<evidence type="ECO:0000313" key="2">
    <source>
        <dbReference type="EMBL" id="KXZ47967.1"/>
    </source>
</evidence>
<feature type="region of interest" description="Disordered" evidence="1">
    <location>
        <begin position="366"/>
        <end position="408"/>
    </location>
</feature>
<reference evidence="3" key="1">
    <citation type="journal article" date="2016" name="Nat. Commun.">
        <title>The Gonium pectorale genome demonstrates co-option of cell cycle regulation during the evolution of multicellularity.</title>
        <authorList>
            <person name="Hanschen E.R."/>
            <person name="Marriage T.N."/>
            <person name="Ferris P.J."/>
            <person name="Hamaji T."/>
            <person name="Toyoda A."/>
            <person name="Fujiyama A."/>
            <person name="Neme R."/>
            <person name="Noguchi H."/>
            <person name="Minakuchi Y."/>
            <person name="Suzuki M."/>
            <person name="Kawai-Toyooka H."/>
            <person name="Smith D.R."/>
            <person name="Sparks H."/>
            <person name="Anderson J."/>
            <person name="Bakaric R."/>
            <person name="Luria V."/>
            <person name="Karger A."/>
            <person name="Kirschner M.W."/>
            <person name="Durand P.M."/>
            <person name="Michod R.E."/>
            <person name="Nozaki H."/>
            <person name="Olson B.J."/>
        </authorList>
    </citation>
    <scope>NUCLEOTIDE SEQUENCE [LARGE SCALE GENOMIC DNA]</scope>
    <source>
        <strain evidence="3">NIES-2863</strain>
    </source>
</reference>
<name>A0A150GDP4_GONPE</name>
<dbReference type="EMBL" id="LSYV01000032">
    <property type="protein sequence ID" value="KXZ47967.1"/>
    <property type="molecule type" value="Genomic_DNA"/>
</dbReference>
<proteinExistence type="predicted"/>
<dbReference type="InterPro" id="IPR012337">
    <property type="entry name" value="RNaseH-like_sf"/>
</dbReference>
<dbReference type="AlphaFoldDB" id="A0A150GDP4"/>
<organism evidence="2 3">
    <name type="scientific">Gonium pectorale</name>
    <name type="common">Green alga</name>
    <dbReference type="NCBI Taxonomy" id="33097"/>
    <lineage>
        <taxon>Eukaryota</taxon>
        <taxon>Viridiplantae</taxon>
        <taxon>Chlorophyta</taxon>
        <taxon>core chlorophytes</taxon>
        <taxon>Chlorophyceae</taxon>
        <taxon>CS clade</taxon>
        <taxon>Chlamydomonadales</taxon>
        <taxon>Volvocaceae</taxon>
        <taxon>Gonium</taxon>
    </lineage>
</organism>
<dbReference type="PANTHER" id="PTHR46880">
    <property type="entry name" value="RAS-ASSOCIATING DOMAIN-CONTAINING PROTEIN"/>
    <property type="match status" value="1"/>
</dbReference>
<gene>
    <name evidence="2" type="ORF">GPECTOR_31g329</name>
</gene>
<dbReference type="OrthoDB" id="552018at2759"/>
<dbReference type="SUPFAM" id="SSF53098">
    <property type="entry name" value="Ribonuclease H-like"/>
    <property type="match status" value="1"/>
</dbReference>
<sequence length="539" mass="59412">MAGEHTGVLARLAAAAPFMVPMHCMAHRTDLAAEALEKAKVLQRIISLLHAVYNHFAYSTKRIQALLQAAMEAETSGNKPKKDAETRWISMKEPLARLLSEYDALLTYFETDSEPAAIGIYGQLTDAELLLAMAAVTPALRSMECFIKQCQDRNLFVGDLAVKLARLRRTLDELYINDDTSYQPVDFPELAELLAVGGPANRWQYGMESDEGDGGQAAGLVAAGRFHSFTCTERTGRPGRPRTVPLTADNLAPLLSAVKATVTEAVTVLVQALAERFPPVPLLEAFAIVYPQYYSTQPPPSESDFQRRPAVIIERYCVARPGQQGEVKPLLNRQALIEQASFFRKAMMAAVAEELAVTRRAEAEARRAAAETQQADREDEAGSSGDTDNEDNEAEEAAGSGSDREEGWAAMAAATAGARCRHSRRHKRRQGQEVAPALSQATKVWRRLTATLAGQCGLSEYAAMAELVFVMVPGSVEDERRFSAMSFLIKNKTRNSLCKNLSLCVRMFSQRFFTQEDFPYGEALKQYKEAAVVRGRYVK</sequence>
<dbReference type="Proteomes" id="UP000075714">
    <property type="component" value="Unassembled WGS sequence"/>
</dbReference>
<dbReference type="STRING" id="33097.A0A150GDP4"/>
<dbReference type="PANTHER" id="PTHR46880:SF5">
    <property type="entry name" value="DUF4371 DOMAIN-CONTAINING PROTEIN"/>
    <property type="match status" value="1"/>
</dbReference>
<evidence type="ECO:0000313" key="3">
    <source>
        <dbReference type="Proteomes" id="UP000075714"/>
    </source>
</evidence>
<accession>A0A150GDP4</accession>
<evidence type="ECO:0008006" key="4">
    <source>
        <dbReference type="Google" id="ProtNLM"/>
    </source>
</evidence>
<comment type="caution">
    <text evidence="2">The sequence shown here is derived from an EMBL/GenBank/DDBJ whole genome shotgun (WGS) entry which is preliminary data.</text>
</comment>
<feature type="compositionally biased region" description="Acidic residues" evidence="1">
    <location>
        <begin position="377"/>
        <end position="396"/>
    </location>
</feature>
<keyword evidence="3" id="KW-1185">Reference proteome</keyword>